<organism evidence="1 2">
    <name type="scientific">Porphyromonas gingivalis</name>
    <name type="common">Bacteroides gingivalis</name>
    <dbReference type="NCBI Taxonomy" id="837"/>
    <lineage>
        <taxon>Bacteria</taxon>
        <taxon>Pseudomonadati</taxon>
        <taxon>Bacteroidota</taxon>
        <taxon>Bacteroidia</taxon>
        <taxon>Bacteroidales</taxon>
        <taxon>Porphyromonadaceae</taxon>
        <taxon>Porphyromonas</taxon>
    </lineage>
</organism>
<reference evidence="1" key="1">
    <citation type="submission" date="2023-01" db="EMBL/GenBank/DDBJ databases">
        <title>Phages are important unrecognized players in the ecology of the oral pathogen Porphyromonas gingivalis.</title>
        <authorList>
            <person name="Matrishin C.B."/>
            <person name="Kauffman K.M."/>
        </authorList>
    </citation>
    <scope>NUCLEOTIDE SEQUENCE</scope>
    <source>
        <strain evidence="1">ATCC 49417</strain>
    </source>
</reference>
<sequence length="108" mass="12590">MKPEILTLLKGNRNNVEDAYSKSFEHICRLGSTPSLSKKEYFEVVFNYFEGAGKVKEGRMLKSIASFFRYLSEAIEQADRAMGANLRRDNFRDHCKEMHAMNLYEKNK</sequence>
<evidence type="ECO:0000313" key="2">
    <source>
        <dbReference type="Proteomes" id="UP001179501"/>
    </source>
</evidence>
<evidence type="ECO:0000313" key="1">
    <source>
        <dbReference type="EMBL" id="WCG02199.1"/>
    </source>
</evidence>
<accession>A0AAE9XHF7</accession>
<name>A0AAE9XHF7_PORGN</name>
<dbReference type="EMBL" id="CP116614">
    <property type="protein sequence ID" value="WCG02199.1"/>
    <property type="molecule type" value="Genomic_DNA"/>
</dbReference>
<protein>
    <submittedName>
        <fullName evidence="1">Uncharacterized protein</fullName>
    </submittedName>
</protein>
<gene>
    <name evidence="1" type="ORF">NY151_05785</name>
</gene>
<dbReference type="Proteomes" id="UP001179501">
    <property type="component" value="Chromosome"/>
</dbReference>
<dbReference type="AlphaFoldDB" id="A0AAE9XHF7"/>
<dbReference type="RefSeq" id="WP_077083924.1">
    <property type="nucleotide sequence ID" value="NZ_CP116614.1"/>
</dbReference>
<proteinExistence type="predicted"/>